<proteinExistence type="inferred from homology"/>
<dbReference type="SUPFAM" id="SSF54909">
    <property type="entry name" value="Dimeric alpha+beta barrel"/>
    <property type="match status" value="1"/>
</dbReference>
<dbReference type="Proteomes" id="UP000176101">
    <property type="component" value="Unassembled WGS sequence"/>
</dbReference>
<reference evidence="4 5" key="1">
    <citation type="journal article" date="2016" name="Front. Microbiol.">
        <title>Comparative Genomics Analysis of Streptomyces Species Reveals Their Adaptation to the Marine Environment and Their Diversity at the Genomic Level.</title>
        <authorList>
            <person name="Tian X."/>
            <person name="Zhang Z."/>
            <person name="Yang T."/>
            <person name="Chen M."/>
            <person name="Li J."/>
            <person name="Chen F."/>
            <person name="Yang J."/>
            <person name="Li W."/>
            <person name="Zhang B."/>
            <person name="Zhang Z."/>
            <person name="Wu J."/>
            <person name="Zhang C."/>
            <person name="Long L."/>
            <person name="Xiao J."/>
        </authorList>
    </citation>
    <scope>NUCLEOTIDE SEQUENCE [LARGE SCALE GENOMIC DNA]</scope>
    <source>
        <strain evidence="4 5">SCSIO 02100</strain>
    </source>
</reference>
<dbReference type="Pfam" id="PF03795">
    <property type="entry name" value="YCII"/>
    <property type="match status" value="1"/>
</dbReference>
<dbReference type="InterPro" id="IPR011008">
    <property type="entry name" value="Dimeric_a/b-barrel"/>
</dbReference>
<comment type="caution">
    <text evidence="4">The sequence shown here is derived from an EMBL/GenBank/DDBJ whole genome shotgun (WGS) entry which is preliminary data.</text>
</comment>
<dbReference type="STRING" id="1075402.AN216_08965"/>
<name>A0A1E7KKA1_9ACTN</name>
<feature type="region of interest" description="Disordered" evidence="2">
    <location>
        <begin position="115"/>
        <end position="139"/>
    </location>
</feature>
<dbReference type="InterPro" id="IPR005545">
    <property type="entry name" value="YCII"/>
</dbReference>
<evidence type="ECO:0000256" key="2">
    <source>
        <dbReference type="SAM" id="MobiDB-lite"/>
    </source>
</evidence>
<organism evidence="4 5">
    <name type="scientific">Streptomyces oceani</name>
    <dbReference type="NCBI Taxonomy" id="1075402"/>
    <lineage>
        <taxon>Bacteria</taxon>
        <taxon>Bacillati</taxon>
        <taxon>Actinomycetota</taxon>
        <taxon>Actinomycetes</taxon>
        <taxon>Kitasatosporales</taxon>
        <taxon>Streptomycetaceae</taxon>
        <taxon>Streptomyces</taxon>
    </lineage>
</organism>
<dbReference type="OrthoDB" id="668782at2"/>
<feature type="domain" description="YCII-related" evidence="3">
    <location>
        <begin position="1"/>
        <end position="110"/>
    </location>
</feature>
<protein>
    <recommendedName>
        <fullName evidence="3">YCII-related domain-containing protein</fullName>
    </recommendedName>
</protein>
<dbReference type="PANTHER" id="PTHR35174">
    <property type="entry name" value="BLL7171 PROTEIN-RELATED"/>
    <property type="match status" value="1"/>
</dbReference>
<gene>
    <name evidence="4" type="ORF">AN216_08965</name>
</gene>
<dbReference type="Gene3D" id="3.30.70.1060">
    <property type="entry name" value="Dimeric alpha+beta barrel"/>
    <property type="match status" value="1"/>
</dbReference>
<evidence type="ECO:0000313" key="4">
    <source>
        <dbReference type="EMBL" id="OEV04304.1"/>
    </source>
</evidence>
<dbReference type="PANTHER" id="PTHR35174:SF3">
    <property type="entry name" value="BLL7171 PROTEIN"/>
    <property type="match status" value="1"/>
</dbReference>
<comment type="similarity">
    <text evidence="1">Belongs to the YciI family.</text>
</comment>
<accession>A0A1E7KKA1</accession>
<keyword evidence="5" id="KW-1185">Reference proteome</keyword>
<dbReference type="EMBL" id="LJGU01000114">
    <property type="protein sequence ID" value="OEV04304.1"/>
    <property type="molecule type" value="Genomic_DNA"/>
</dbReference>
<evidence type="ECO:0000259" key="3">
    <source>
        <dbReference type="Pfam" id="PF03795"/>
    </source>
</evidence>
<evidence type="ECO:0000256" key="1">
    <source>
        <dbReference type="ARBA" id="ARBA00007689"/>
    </source>
</evidence>
<dbReference type="RefSeq" id="WP_070196052.1">
    <property type="nucleotide sequence ID" value="NZ_LJGU01000114.1"/>
</dbReference>
<sequence>MKYLLMIQSRQSDYEAMGGGEPVSGARWTKDDIRAMVEHMSSLNTELAETGELIDAHGLAEPAQTRQVVGSRDGRPVLSDTPYGTSHEVLAGYWLLECVDIERATRIAARVKECPQPAGAPDYPVLVRPVPDTPPSPDE</sequence>
<evidence type="ECO:0000313" key="5">
    <source>
        <dbReference type="Proteomes" id="UP000176101"/>
    </source>
</evidence>
<dbReference type="AlphaFoldDB" id="A0A1E7KKA1"/>